<dbReference type="AlphaFoldDB" id="A0A6A9UQE4"/>
<dbReference type="InterPro" id="IPR000871">
    <property type="entry name" value="Beta-lactam_class-A"/>
</dbReference>
<dbReference type="GO" id="GO:0046677">
    <property type="term" value="P:response to antibiotic"/>
    <property type="evidence" value="ECO:0007669"/>
    <property type="project" value="InterPro"/>
</dbReference>
<comment type="caution">
    <text evidence="2">The sequence shown here is derived from an EMBL/GenBank/DDBJ whole genome shotgun (WGS) entry which is preliminary data.</text>
</comment>
<sequence length="265" mass="28143">MGLSSDYSDGTPRLSYRVSRGDGTVLADRRPEESFYAASTVKLAVLAAVARQLEAGTADLAERLVSRDTFSSQVPGAPDYRLTPDDVDHGMAPPGQTMPLAEVVERMVVVSSNEATNLLVERFGLGPVGEVLQDACATGVRMGRQFGDVAAARRDGVANVVTAGGLASLMSAVVTGRLCGPEWTRYMTQMLARQQYPNLAADLPEGVPWGSKSGSVQAIRHDVAWFGEPGPDCLVVAVCTRGMEHDQAGEAIEALGRLAHQLTTR</sequence>
<proteinExistence type="predicted"/>
<keyword evidence="2" id="KW-0378">Hydrolase</keyword>
<evidence type="ECO:0000313" key="2">
    <source>
        <dbReference type="EMBL" id="MVA75116.1"/>
    </source>
</evidence>
<evidence type="ECO:0000259" key="1">
    <source>
        <dbReference type="Pfam" id="PF13354"/>
    </source>
</evidence>
<dbReference type="SUPFAM" id="SSF56601">
    <property type="entry name" value="beta-lactamase/transpeptidase-like"/>
    <property type="match status" value="1"/>
</dbReference>
<dbReference type="Gene3D" id="3.40.710.10">
    <property type="entry name" value="DD-peptidase/beta-lactamase superfamily"/>
    <property type="match status" value="1"/>
</dbReference>
<evidence type="ECO:0000313" key="3">
    <source>
        <dbReference type="Proteomes" id="UP000435304"/>
    </source>
</evidence>
<feature type="domain" description="Beta-lactamase class A catalytic" evidence="1">
    <location>
        <begin position="23"/>
        <end position="240"/>
    </location>
</feature>
<dbReference type="Pfam" id="PF13354">
    <property type="entry name" value="Beta-lactamase2"/>
    <property type="match status" value="1"/>
</dbReference>
<gene>
    <name evidence="2" type="ORF">GC722_03595</name>
</gene>
<keyword evidence="3" id="KW-1185">Reference proteome</keyword>
<dbReference type="GO" id="GO:0008800">
    <property type="term" value="F:beta-lactamase activity"/>
    <property type="evidence" value="ECO:0007669"/>
    <property type="project" value="InterPro"/>
</dbReference>
<dbReference type="PANTHER" id="PTHR35333:SF3">
    <property type="entry name" value="BETA-LACTAMASE-TYPE TRANSPEPTIDASE FOLD CONTAINING PROTEIN"/>
    <property type="match status" value="1"/>
</dbReference>
<dbReference type="InterPro" id="IPR045155">
    <property type="entry name" value="Beta-lactam_cat"/>
</dbReference>
<dbReference type="RefSeq" id="WP_156608051.1">
    <property type="nucleotide sequence ID" value="NZ_WPCU01000004.1"/>
</dbReference>
<reference evidence="2 3" key="1">
    <citation type="submission" date="2019-12" db="EMBL/GenBank/DDBJ databases">
        <title>Auraticoccus cholistani sp. nov., an actinomycete isolated from soil of Cholistan desert.</title>
        <authorList>
            <person name="Cheema M.T."/>
        </authorList>
    </citation>
    <scope>NUCLEOTIDE SEQUENCE [LARGE SCALE GENOMIC DNA]</scope>
    <source>
        <strain evidence="2 3">F435</strain>
    </source>
</reference>
<organism evidence="2 3">
    <name type="scientific">Auraticoccus cholistanensis</name>
    <dbReference type="NCBI Taxonomy" id="2656650"/>
    <lineage>
        <taxon>Bacteria</taxon>
        <taxon>Bacillati</taxon>
        <taxon>Actinomycetota</taxon>
        <taxon>Actinomycetes</taxon>
        <taxon>Propionibacteriales</taxon>
        <taxon>Propionibacteriaceae</taxon>
        <taxon>Auraticoccus</taxon>
    </lineage>
</organism>
<dbReference type="EMBL" id="WPCU01000004">
    <property type="protein sequence ID" value="MVA75116.1"/>
    <property type="molecule type" value="Genomic_DNA"/>
</dbReference>
<protein>
    <submittedName>
        <fullName evidence="2">Serine hydrolase</fullName>
    </submittedName>
</protein>
<dbReference type="PANTHER" id="PTHR35333">
    <property type="entry name" value="BETA-LACTAMASE"/>
    <property type="match status" value="1"/>
</dbReference>
<name>A0A6A9UQE4_9ACTN</name>
<accession>A0A6A9UQE4</accession>
<dbReference type="GO" id="GO:0030655">
    <property type="term" value="P:beta-lactam antibiotic catabolic process"/>
    <property type="evidence" value="ECO:0007669"/>
    <property type="project" value="InterPro"/>
</dbReference>
<dbReference type="InterPro" id="IPR012338">
    <property type="entry name" value="Beta-lactam/transpept-like"/>
</dbReference>
<dbReference type="Proteomes" id="UP000435304">
    <property type="component" value="Unassembled WGS sequence"/>
</dbReference>